<feature type="domain" description="HTH lacI-type" evidence="5">
    <location>
        <begin position="6"/>
        <end position="62"/>
    </location>
</feature>
<protein>
    <submittedName>
        <fullName evidence="6">LacI family DNA-binding transcriptional regulator</fullName>
    </submittedName>
</protein>
<dbReference type="SUPFAM" id="SSF47413">
    <property type="entry name" value="lambda repressor-like DNA-binding domains"/>
    <property type="match status" value="1"/>
</dbReference>
<accession>A0AA42BU91</accession>
<dbReference type="PROSITE" id="PS50932">
    <property type="entry name" value="HTH_LACI_2"/>
    <property type="match status" value="1"/>
</dbReference>
<dbReference type="PROSITE" id="PS00356">
    <property type="entry name" value="HTH_LACI_1"/>
    <property type="match status" value="1"/>
</dbReference>
<keyword evidence="2" id="KW-0805">Transcription regulation</keyword>
<dbReference type="Proteomes" id="UP001165587">
    <property type="component" value="Unassembled WGS sequence"/>
</dbReference>
<name>A0AA42BU91_9MICO</name>
<dbReference type="InterPro" id="IPR046335">
    <property type="entry name" value="LacI/GalR-like_sensor"/>
</dbReference>
<evidence type="ECO:0000259" key="5">
    <source>
        <dbReference type="PROSITE" id="PS50932"/>
    </source>
</evidence>
<keyword evidence="7" id="KW-1185">Reference proteome</keyword>
<sequence length="353" mass="37927">MARKTVGIRDVAREAGVSVTTVSHILNDVESARASDETRERVRATAERLGYGANRIARSLRRQQSEMIGLLSEEIATTPHAGRIILGAQQAARERGLTLVLINTSRNQLDIQRDTDALLRQQVDGVLYATMYHREIALPRSLQSVPTVLIDSTSDDGSVPSVVPDEEGGAYAAVGELIQHGHRRIGFVTNIDDVPATRGRLAGYRRALGDAGLEFDESLVVAEQSETPGGYKASLAVLDRADRPSGLFCYNDRMAMGAYRAAAELGIRIPSDLSIVGFDNQELIAEGLYPALTTVALPHFEMGEWALDALAALMQDDAATEAVASYEPAVLSCPLVRRQSVAAPAEDGASSSD</sequence>
<keyword evidence="3 6" id="KW-0238">DNA-binding</keyword>
<evidence type="ECO:0000256" key="2">
    <source>
        <dbReference type="ARBA" id="ARBA00023015"/>
    </source>
</evidence>
<dbReference type="EMBL" id="JANLCK010000006">
    <property type="protein sequence ID" value="MCS5726652.1"/>
    <property type="molecule type" value="Genomic_DNA"/>
</dbReference>
<proteinExistence type="predicted"/>
<organism evidence="6 7">
    <name type="scientific">Herbiconiux oxytropis</name>
    <dbReference type="NCBI Taxonomy" id="2970915"/>
    <lineage>
        <taxon>Bacteria</taxon>
        <taxon>Bacillati</taxon>
        <taxon>Actinomycetota</taxon>
        <taxon>Actinomycetes</taxon>
        <taxon>Micrococcales</taxon>
        <taxon>Microbacteriaceae</taxon>
        <taxon>Herbiconiux</taxon>
    </lineage>
</organism>
<evidence type="ECO:0000256" key="1">
    <source>
        <dbReference type="ARBA" id="ARBA00022491"/>
    </source>
</evidence>
<dbReference type="PANTHER" id="PTHR30146:SF148">
    <property type="entry name" value="HTH-TYPE TRANSCRIPTIONAL REPRESSOR PURR-RELATED"/>
    <property type="match status" value="1"/>
</dbReference>
<dbReference type="InterPro" id="IPR028082">
    <property type="entry name" value="Peripla_BP_I"/>
</dbReference>
<dbReference type="GO" id="GO:0003700">
    <property type="term" value="F:DNA-binding transcription factor activity"/>
    <property type="evidence" value="ECO:0007669"/>
    <property type="project" value="TreeGrafter"/>
</dbReference>
<evidence type="ECO:0000313" key="7">
    <source>
        <dbReference type="Proteomes" id="UP001165587"/>
    </source>
</evidence>
<keyword evidence="1" id="KW-0678">Repressor</keyword>
<gene>
    <name evidence="6" type="ORF">N1028_12190</name>
</gene>
<dbReference type="Gene3D" id="1.10.260.40">
    <property type="entry name" value="lambda repressor-like DNA-binding domains"/>
    <property type="match status" value="1"/>
</dbReference>
<dbReference type="PANTHER" id="PTHR30146">
    <property type="entry name" value="LACI-RELATED TRANSCRIPTIONAL REPRESSOR"/>
    <property type="match status" value="1"/>
</dbReference>
<dbReference type="Gene3D" id="3.40.50.2300">
    <property type="match status" value="2"/>
</dbReference>
<comment type="caution">
    <text evidence="6">The sequence shown here is derived from an EMBL/GenBank/DDBJ whole genome shotgun (WGS) entry which is preliminary data.</text>
</comment>
<evidence type="ECO:0000256" key="4">
    <source>
        <dbReference type="ARBA" id="ARBA00023163"/>
    </source>
</evidence>
<dbReference type="Pfam" id="PF13377">
    <property type="entry name" value="Peripla_BP_3"/>
    <property type="match status" value="1"/>
</dbReference>
<dbReference type="SMART" id="SM00354">
    <property type="entry name" value="HTH_LACI"/>
    <property type="match status" value="1"/>
</dbReference>
<dbReference type="AlphaFoldDB" id="A0AA42BU91"/>
<dbReference type="CDD" id="cd01392">
    <property type="entry name" value="HTH_LacI"/>
    <property type="match status" value="1"/>
</dbReference>
<dbReference type="GO" id="GO:0000976">
    <property type="term" value="F:transcription cis-regulatory region binding"/>
    <property type="evidence" value="ECO:0007669"/>
    <property type="project" value="TreeGrafter"/>
</dbReference>
<dbReference type="SUPFAM" id="SSF53822">
    <property type="entry name" value="Periplasmic binding protein-like I"/>
    <property type="match status" value="1"/>
</dbReference>
<dbReference type="Pfam" id="PF00356">
    <property type="entry name" value="LacI"/>
    <property type="match status" value="1"/>
</dbReference>
<dbReference type="InterPro" id="IPR010982">
    <property type="entry name" value="Lambda_DNA-bd_dom_sf"/>
</dbReference>
<dbReference type="CDD" id="cd06288">
    <property type="entry name" value="PBP1_sucrose_transcription_regulator"/>
    <property type="match status" value="1"/>
</dbReference>
<dbReference type="RefSeq" id="WP_259529297.1">
    <property type="nucleotide sequence ID" value="NZ_JANLCK010000006.1"/>
</dbReference>
<keyword evidence="4" id="KW-0804">Transcription</keyword>
<evidence type="ECO:0000256" key="3">
    <source>
        <dbReference type="ARBA" id="ARBA00023125"/>
    </source>
</evidence>
<dbReference type="InterPro" id="IPR000843">
    <property type="entry name" value="HTH_LacI"/>
</dbReference>
<reference evidence="6" key="1">
    <citation type="submission" date="2022-08" db="EMBL/GenBank/DDBJ databases">
        <authorList>
            <person name="Deng Y."/>
            <person name="Han X.-F."/>
            <person name="Zhang Y.-Q."/>
        </authorList>
    </citation>
    <scope>NUCLEOTIDE SEQUENCE</scope>
    <source>
        <strain evidence="6">CPCC 203407</strain>
    </source>
</reference>
<evidence type="ECO:0000313" key="6">
    <source>
        <dbReference type="EMBL" id="MCS5726652.1"/>
    </source>
</evidence>